<comment type="caution">
    <text evidence="5">The sequence shown here is derived from an EMBL/GenBank/DDBJ whole genome shotgun (WGS) entry which is preliminary data.</text>
</comment>
<keyword evidence="3" id="KW-0812">Transmembrane</keyword>
<dbReference type="AlphaFoldDB" id="A0A0G0XJ71"/>
<evidence type="ECO:0000259" key="4">
    <source>
        <dbReference type="Pfam" id="PF00534"/>
    </source>
</evidence>
<keyword evidence="2 5" id="KW-0808">Transferase</keyword>
<keyword evidence="1" id="KW-0328">Glycosyltransferase</keyword>
<gene>
    <name evidence="5" type="ORF">UU83_C0014G0008</name>
</gene>
<dbReference type="EMBL" id="LCCD01000014">
    <property type="protein sequence ID" value="KKS24960.1"/>
    <property type="molecule type" value="Genomic_DNA"/>
</dbReference>
<dbReference type="SUPFAM" id="SSF53756">
    <property type="entry name" value="UDP-Glycosyltransferase/glycogen phosphorylase"/>
    <property type="match status" value="1"/>
</dbReference>
<dbReference type="GO" id="GO:0016757">
    <property type="term" value="F:glycosyltransferase activity"/>
    <property type="evidence" value="ECO:0007669"/>
    <property type="project" value="UniProtKB-KW"/>
</dbReference>
<protein>
    <submittedName>
        <fullName evidence="5">Group 1 glycosyl transferase</fullName>
    </submittedName>
</protein>
<organism evidence="5 6">
    <name type="scientific">Candidatus Jorgensenbacteria bacterium GW2011_GWF2_41_8</name>
    <dbReference type="NCBI Taxonomy" id="1618667"/>
    <lineage>
        <taxon>Bacteria</taxon>
        <taxon>Candidatus Joergenseniibacteriota</taxon>
    </lineage>
</organism>
<sequence length="348" mass="40004">MKICYINLTKEIPSRDAVYLRGLKENGAEVVEIMNSSPGLIKFWRIFKRHRIIRKNYDIALVGYTAHILVPFVRLISNKKIVFNALGSMYEGKIISRAQASSRSFKALYWWLIDFLAFHAATLSLVESNAQKKFLQNKFWLSERKLLRAWTGADDNIFFHDAAIPKLPIFTVLFRGRFLPEAGIEYAIETAKTLKNENIKFRIIGSGPTEIKIKELLGKYNLENVEWIKEKLSPADLRNKMLECHLSLGQLSIHDRLQRTVPHKAFETLAVGLPYLTARNPGIMELLKENETCFFCNPADSNDLAKKIIWARENQETIKKIAENGNLLHRRELRPAILAKKVLLNLGL</sequence>
<evidence type="ECO:0000256" key="1">
    <source>
        <dbReference type="ARBA" id="ARBA00022676"/>
    </source>
</evidence>
<evidence type="ECO:0000256" key="2">
    <source>
        <dbReference type="ARBA" id="ARBA00022679"/>
    </source>
</evidence>
<feature type="domain" description="Glycosyl transferase family 1" evidence="4">
    <location>
        <begin position="171"/>
        <end position="325"/>
    </location>
</feature>
<evidence type="ECO:0000313" key="6">
    <source>
        <dbReference type="Proteomes" id="UP000033856"/>
    </source>
</evidence>
<name>A0A0G0XJ71_9BACT</name>
<dbReference type="PANTHER" id="PTHR12526">
    <property type="entry name" value="GLYCOSYLTRANSFERASE"/>
    <property type="match status" value="1"/>
</dbReference>
<reference evidence="5 6" key="1">
    <citation type="journal article" date="2015" name="Nature">
        <title>rRNA introns, odd ribosomes, and small enigmatic genomes across a large radiation of phyla.</title>
        <authorList>
            <person name="Brown C.T."/>
            <person name="Hug L.A."/>
            <person name="Thomas B.C."/>
            <person name="Sharon I."/>
            <person name="Castelle C.J."/>
            <person name="Singh A."/>
            <person name="Wilkins M.J."/>
            <person name="Williams K.H."/>
            <person name="Banfield J.F."/>
        </authorList>
    </citation>
    <scope>NUCLEOTIDE SEQUENCE [LARGE SCALE GENOMIC DNA]</scope>
</reference>
<dbReference type="Proteomes" id="UP000033856">
    <property type="component" value="Unassembled WGS sequence"/>
</dbReference>
<accession>A0A0G0XJ71</accession>
<dbReference type="Gene3D" id="3.40.50.2000">
    <property type="entry name" value="Glycogen Phosphorylase B"/>
    <property type="match status" value="2"/>
</dbReference>
<evidence type="ECO:0000256" key="3">
    <source>
        <dbReference type="SAM" id="Phobius"/>
    </source>
</evidence>
<dbReference type="PANTHER" id="PTHR12526:SF629">
    <property type="entry name" value="TEICHURONIC ACID BIOSYNTHESIS GLYCOSYLTRANSFERASE TUAH-RELATED"/>
    <property type="match status" value="1"/>
</dbReference>
<feature type="transmembrane region" description="Helical" evidence="3">
    <location>
        <begin position="57"/>
        <end position="76"/>
    </location>
</feature>
<keyword evidence="3" id="KW-0472">Membrane</keyword>
<dbReference type="InterPro" id="IPR001296">
    <property type="entry name" value="Glyco_trans_1"/>
</dbReference>
<proteinExistence type="predicted"/>
<keyword evidence="3" id="KW-1133">Transmembrane helix</keyword>
<dbReference type="Pfam" id="PF00534">
    <property type="entry name" value="Glycos_transf_1"/>
    <property type="match status" value="1"/>
</dbReference>
<evidence type="ECO:0000313" key="5">
    <source>
        <dbReference type="EMBL" id="KKS24960.1"/>
    </source>
</evidence>